<dbReference type="EMBL" id="SNRW01004130">
    <property type="protein sequence ID" value="KAA6388062.1"/>
    <property type="molecule type" value="Genomic_DNA"/>
</dbReference>
<comment type="caution">
    <text evidence="1">The sequence shown here is derived from an EMBL/GenBank/DDBJ whole genome shotgun (WGS) entry which is preliminary data.</text>
</comment>
<evidence type="ECO:0000313" key="1">
    <source>
        <dbReference type="EMBL" id="KAA6388062.1"/>
    </source>
</evidence>
<gene>
    <name evidence="1" type="ORF">EZS28_016411</name>
</gene>
<dbReference type="Proteomes" id="UP000324800">
    <property type="component" value="Unassembled WGS sequence"/>
</dbReference>
<accession>A0A5J4VZR8</accession>
<dbReference type="AlphaFoldDB" id="A0A5J4VZR8"/>
<proteinExistence type="predicted"/>
<sequence>MERPVLKLRVSEYNILFAYNITGAVKIDTNIGTGVSNQELPSYGLNEIDLYIEILGRSIYGVAETSTYPERSNILSKADIKSAQSNLELEMECILKTLFNFFLLSNRAGVVVQHLLGTAVLEKQLIESNLFLEQIQTPQIAIDDKEPNQLSVSFPTTSSNDSDKNLKLIYLDNSNTIVVFNTQTDAMKSDYTRTGKRISTESGPF</sequence>
<dbReference type="OrthoDB" id="405996at2759"/>
<evidence type="ECO:0000313" key="2">
    <source>
        <dbReference type="Proteomes" id="UP000324800"/>
    </source>
</evidence>
<protein>
    <submittedName>
        <fullName evidence="1">Uncharacterized protein</fullName>
    </submittedName>
</protein>
<name>A0A5J4VZR8_9EUKA</name>
<reference evidence="1 2" key="1">
    <citation type="submission" date="2019-03" db="EMBL/GenBank/DDBJ databases">
        <title>Single cell metagenomics reveals metabolic interactions within the superorganism composed of flagellate Streblomastix strix and complex community of Bacteroidetes bacteria on its surface.</title>
        <authorList>
            <person name="Treitli S.C."/>
            <person name="Kolisko M."/>
            <person name="Husnik F."/>
            <person name="Keeling P."/>
            <person name="Hampl V."/>
        </authorList>
    </citation>
    <scope>NUCLEOTIDE SEQUENCE [LARGE SCALE GENOMIC DNA]</scope>
    <source>
        <strain evidence="1">ST1C</strain>
    </source>
</reference>
<organism evidence="1 2">
    <name type="scientific">Streblomastix strix</name>
    <dbReference type="NCBI Taxonomy" id="222440"/>
    <lineage>
        <taxon>Eukaryota</taxon>
        <taxon>Metamonada</taxon>
        <taxon>Preaxostyla</taxon>
        <taxon>Oxymonadida</taxon>
        <taxon>Streblomastigidae</taxon>
        <taxon>Streblomastix</taxon>
    </lineage>
</organism>